<dbReference type="STRING" id="1218108.GCA_000382425_00412"/>
<name>A0A511ND98_9FLAO</name>
<keyword evidence="2" id="KW-1185">Reference proteome</keyword>
<protein>
    <recommendedName>
        <fullName evidence="3">Lipoprotein</fullName>
    </recommendedName>
</protein>
<evidence type="ECO:0008006" key="3">
    <source>
        <dbReference type="Google" id="ProtNLM"/>
    </source>
</evidence>
<dbReference type="GeneID" id="84648693"/>
<dbReference type="EMBL" id="BJXC01000002">
    <property type="protein sequence ID" value="GEM50794.1"/>
    <property type="molecule type" value="Genomic_DNA"/>
</dbReference>
<dbReference type="Proteomes" id="UP000321245">
    <property type="component" value="Unassembled WGS sequence"/>
</dbReference>
<evidence type="ECO:0000313" key="2">
    <source>
        <dbReference type="Proteomes" id="UP000321245"/>
    </source>
</evidence>
<gene>
    <name evidence="1" type="ORF">EB1_05840</name>
</gene>
<accession>A0A511ND98</accession>
<evidence type="ECO:0000313" key="1">
    <source>
        <dbReference type="EMBL" id="GEM50794.1"/>
    </source>
</evidence>
<reference evidence="1 2" key="1">
    <citation type="submission" date="2019-07" db="EMBL/GenBank/DDBJ databases">
        <title>Whole genome shotgun sequence of Empedobacter brevis NBRC 14943.</title>
        <authorList>
            <person name="Hosoyama A."/>
            <person name="Uohara A."/>
            <person name="Ohji S."/>
            <person name="Ichikawa N."/>
        </authorList>
    </citation>
    <scope>NUCLEOTIDE SEQUENCE [LARGE SCALE GENOMIC DNA]</scope>
    <source>
        <strain evidence="1 2">NBRC 14943</strain>
    </source>
</reference>
<organism evidence="1 2">
    <name type="scientific">Empedobacter brevis NBRC 14943 = ATCC 43319</name>
    <dbReference type="NCBI Taxonomy" id="1218108"/>
    <lineage>
        <taxon>Bacteria</taxon>
        <taxon>Pseudomonadati</taxon>
        <taxon>Bacteroidota</taxon>
        <taxon>Flavobacteriia</taxon>
        <taxon>Flavobacteriales</taxon>
        <taxon>Weeksellaceae</taxon>
        <taxon>Empedobacter</taxon>
    </lineage>
</organism>
<comment type="caution">
    <text evidence="1">The sequence shown here is derived from an EMBL/GenBank/DDBJ whole genome shotgun (WGS) entry which is preliminary data.</text>
</comment>
<dbReference type="PROSITE" id="PS51257">
    <property type="entry name" value="PROKAR_LIPOPROTEIN"/>
    <property type="match status" value="1"/>
</dbReference>
<sequence length="260" mass="29833">MKSIKKLSVIIVLTTGIISCKQEIKINTVKPSNETLNPKITATDTVASSHPHPVKKTLQIEKISAKEFHTARQHAKVNKPLEKVTDFKTVQQQLSGIVDFKETGNYLGINAIHFRNGISNQNEVDVSECSFVAYFPAEDVLLLECGHTTDVSFNLTTGQGTYAIGNLELIITSPGEKYRLNKVFEGQECYYYFIQEKKNGTFQKVFELDKMFKKQYNQWLCTTEKEFWTDDTTLYFGEIIQYKEDGNEYEYYKVKITDNL</sequence>
<dbReference type="OrthoDB" id="5984340at2"/>
<dbReference type="AlphaFoldDB" id="A0A511ND98"/>
<proteinExistence type="predicted"/>
<dbReference type="RefSeq" id="WP_019973918.1">
    <property type="nucleotide sequence ID" value="NZ_BJXC01000002.1"/>
</dbReference>